<sequence length="364" mass="42223">MSTITTLNFEVPATPSSWTVPLARDLYHGSTPRPRTLLPVGSAYLAHARRTIHKRTLQEDFDELREQQRQLDENRANGAFNEEDDLGVGDEEETPELLGRDAKEWKGQDHYAVLGLSKFRYKATQEQIKIAHRKKVLKHHPDKKAGGGDSNNDQFFKCIQKAMEILSNPEKRRQFDSVDPYFASLEDEIDASDLAKHGFFAAFGPVFERHARFSKRSPVPLLGTISDTKAEVEEFYDFWYNFDSWRSFEYHDKEVNEGSDRYLPICLRGHWHFRMTVHVHSRDDKRFTEKKNKSERARRKKEDNTRLRSLVDLALSVDPRIKRIKQEEKEERERKKNKAKPNAKLAAANAAKKARRAEKNAAAS</sequence>
<dbReference type="SMART" id="SM00271">
    <property type="entry name" value="DnaJ"/>
    <property type="match status" value="1"/>
</dbReference>
<dbReference type="InterPro" id="IPR058871">
    <property type="entry name" value="Zuotin_N"/>
</dbReference>
<evidence type="ECO:0000313" key="3">
    <source>
        <dbReference type="EMBL" id="KAF9513586.1"/>
    </source>
</evidence>
<accession>A0A9P6AZE7</accession>
<dbReference type="InterPro" id="IPR054076">
    <property type="entry name" value="ZUO1-like_ZHD"/>
</dbReference>
<dbReference type="CDD" id="cd06257">
    <property type="entry name" value="DnaJ"/>
    <property type="match status" value="1"/>
</dbReference>
<dbReference type="GO" id="GO:0030544">
    <property type="term" value="F:Hsp70 protein binding"/>
    <property type="evidence" value="ECO:0007669"/>
    <property type="project" value="InterPro"/>
</dbReference>
<comment type="caution">
    <text evidence="3">The sequence shown here is derived from an EMBL/GenBank/DDBJ whole genome shotgun (WGS) entry which is preliminary data.</text>
</comment>
<evidence type="ECO:0000313" key="4">
    <source>
        <dbReference type="Proteomes" id="UP000886523"/>
    </source>
</evidence>
<dbReference type="PANTHER" id="PTHR43999">
    <property type="entry name" value="DNAJ HOMOLOG SUBFAMILY C MEMBER 2"/>
    <property type="match status" value="1"/>
</dbReference>
<gene>
    <name evidence="3" type="ORF">BS47DRAFT_1344064</name>
</gene>
<dbReference type="Pfam" id="PF00226">
    <property type="entry name" value="DnaJ"/>
    <property type="match status" value="1"/>
</dbReference>
<proteinExistence type="predicted"/>
<dbReference type="CDD" id="cd23953">
    <property type="entry name" value="zuotin_NTD"/>
    <property type="match status" value="1"/>
</dbReference>
<dbReference type="Pfam" id="PF26185">
    <property type="entry name" value="Zuotin_N"/>
    <property type="match status" value="1"/>
</dbReference>
<dbReference type="InterPro" id="IPR044634">
    <property type="entry name" value="Zuotin/DnaJC2"/>
</dbReference>
<dbReference type="Gene3D" id="1.10.287.110">
    <property type="entry name" value="DnaJ domain"/>
    <property type="match status" value="1"/>
</dbReference>
<dbReference type="AlphaFoldDB" id="A0A9P6AZE7"/>
<keyword evidence="4" id="KW-1185">Reference proteome</keyword>
<protein>
    <recommendedName>
        <fullName evidence="2">J domain-containing protein</fullName>
    </recommendedName>
</protein>
<dbReference type="GO" id="GO:0043022">
    <property type="term" value="F:ribosome binding"/>
    <property type="evidence" value="ECO:0007669"/>
    <property type="project" value="InterPro"/>
</dbReference>
<dbReference type="InterPro" id="IPR001623">
    <property type="entry name" value="DnaJ_domain"/>
</dbReference>
<evidence type="ECO:0000259" key="2">
    <source>
        <dbReference type="PROSITE" id="PS50076"/>
    </source>
</evidence>
<dbReference type="PROSITE" id="PS50076">
    <property type="entry name" value="DNAJ_2"/>
    <property type="match status" value="1"/>
</dbReference>
<name>A0A9P6AZE7_9AGAM</name>
<feature type="region of interest" description="Disordered" evidence="1">
    <location>
        <begin position="324"/>
        <end position="364"/>
    </location>
</feature>
<feature type="compositionally biased region" description="Basic and acidic residues" evidence="1">
    <location>
        <begin position="324"/>
        <end position="334"/>
    </location>
</feature>
<feature type="compositionally biased region" description="Low complexity" evidence="1">
    <location>
        <begin position="342"/>
        <end position="351"/>
    </location>
</feature>
<dbReference type="Pfam" id="PF21884">
    <property type="entry name" value="ZUO1-like_ZHD"/>
    <property type="match status" value="2"/>
</dbReference>
<dbReference type="GO" id="GO:0051083">
    <property type="term" value="P:'de novo' cotranslational protein folding"/>
    <property type="evidence" value="ECO:0007669"/>
    <property type="project" value="InterPro"/>
</dbReference>
<reference evidence="3" key="1">
    <citation type="journal article" date="2020" name="Nat. Commun.">
        <title>Large-scale genome sequencing of mycorrhizal fungi provides insights into the early evolution of symbiotic traits.</title>
        <authorList>
            <person name="Miyauchi S."/>
            <person name="Kiss E."/>
            <person name="Kuo A."/>
            <person name="Drula E."/>
            <person name="Kohler A."/>
            <person name="Sanchez-Garcia M."/>
            <person name="Morin E."/>
            <person name="Andreopoulos B."/>
            <person name="Barry K.W."/>
            <person name="Bonito G."/>
            <person name="Buee M."/>
            <person name="Carver A."/>
            <person name="Chen C."/>
            <person name="Cichocki N."/>
            <person name="Clum A."/>
            <person name="Culley D."/>
            <person name="Crous P.W."/>
            <person name="Fauchery L."/>
            <person name="Girlanda M."/>
            <person name="Hayes R.D."/>
            <person name="Keri Z."/>
            <person name="LaButti K."/>
            <person name="Lipzen A."/>
            <person name="Lombard V."/>
            <person name="Magnuson J."/>
            <person name="Maillard F."/>
            <person name="Murat C."/>
            <person name="Nolan M."/>
            <person name="Ohm R.A."/>
            <person name="Pangilinan J."/>
            <person name="Pereira M.F."/>
            <person name="Perotto S."/>
            <person name="Peter M."/>
            <person name="Pfister S."/>
            <person name="Riley R."/>
            <person name="Sitrit Y."/>
            <person name="Stielow J.B."/>
            <person name="Szollosi G."/>
            <person name="Zifcakova L."/>
            <person name="Stursova M."/>
            <person name="Spatafora J.W."/>
            <person name="Tedersoo L."/>
            <person name="Vaario L.M."/>
            <person name="Yamada A."/>
            <person name="Yan M."/>
            <person name="Wang P."/>
            <person name="Xu J."/>
            <person name="Bruns T."/>
            <person name="Baldrian P."/>
            <person name="Vilgalys R."/>
            <person name="Dunand C."/>
            <person name="Henrissat B."/>
            <person name="Grigoriev I.V."/>
            <person name="Hibbett D."/>
            <person name="Nagy L.G."/>
            <person name="Martin F.M."/>
        </authorList>
    </citation>
    <scope>NUCLEOTIDE SEQUENCE</scope>
    <source>
        <strain evidence="3">UP504</strain>
    </source>
</reference>
<dbReference type="EMBL" id="MU128970">
    <property type="protein sequence ID" value="KAF9513586.1"/>
    <property type="molecule type" value="Genomic_DNA"/>
</dbReference>
<dbReference type="GO" id="GO:0006450">
    <property type="term" value="P:regulation of translational fidelity"/>
    <property type="evidence" value="ECO:0007669"/>
    <property type="project" value="InterPro"/>
</dbReference>
<dbReference type="Proteomes" id="UP000886523">
    <property type="component" value="Unassembled WGS sequence"/>
</dbReference>
<evidence type="ECO:0000256" key="1">
    <source>
        <dbReference type="SAM" id="MobiDB-lite"/>
    </source>
</evidence>
<organism evidence="3 4">
    <name type="scientific">Hydnum rufescens UP504</name>
    <dbReference type="NCBI Taxonomy" id="1448309"/>
    <lineage>
        <taxon>Eukaryota</taxon>
        <taxon>Fungi</taxon>
        <taxon>Dikarya</taxon>
        <taxon>Basidiomycota</taxon>
        <taxon>Agaricomycotina</taxon>
        <taxon>Agaricomycetes</taxon>
        <taxon>Cantharellales</taxon>
        <taxon>Hydnaceae</taxon>
        <taxon>Hydnum</taxon>
    </lineage>
</organism>
<dbReference type="OrthoDB" id="1690618at2759"/>
<feature type="region of interest" description="Disordered" evidence="1">
    <location>
        <begin position="284"/>
        <end position="304"/>
    </location>
</feature>
<feature type="compositionally biased region" description="Acidic residues" evidence="1">
    <location>
        <begin position="81"/>
        <end position="94"/>
    </location>
</feature>
<feature type="domain" description="J" evidence="2">
    <location>
        <begin position="109"/>
        <end position="179"/>
    </location>
</feature>
<dbReference type="PANTHER" id="PTHR43999:SF1">
    <property type="entry name" value="DNAJ HOMOLOG SUBFAMILY C MEMBER 2"/>
    <property type="match status" value="1"/>
</dbReference>
<dbReference type="SUPFAM" id="SSF46565">
    <property type="entry name" value="Chaperone J-domain"/>
    <property type="match status" value="1"/>
</dbReference>
<dbReference type="GO" id="GO:0005829">
    <property type="term" value="C:cytosol"/>
    <property type="evidence" value="ECO:0007669"/>
    <property type="project" value="TreeGrafter"/>
</dbReference>
<feature type="region of interest" description="Disordered" evidence="1">
    <location>
        <begin position="69"/>
        <end position="94"/>
    </location>
</feature>
<dbReference type="InterPro" id="IPR036869">
    <property type="entry name" value="J_dom_sf"/>
</dbReference>